<gene>
    <name evidence="3" type="ORF">GCM10007380_27450</name>
</gene>
<dbReference type="Proteomes" id="UP000626244">
    <property type="component" value="Unassembled WGS sequence"/>
</dbReference>
<feature type="domain" description="Cell wall-active antibiotics response LiaF-like C-terminal" evidence="1">
    <location>
        <begin position="141"/>
        <end position="235"/>
    </location>
</feature>
<feature type="domain" description="DUF2154" evidence="2">
    <location>
        <begin position="40"/>
        <end position="130"/>
    </location>
</feature>
<evidence type="ECO:0008006" key="5">
    <source>
        <dbReference type="Google" id="ProtNLM"/>
    </source>
</evidence>
<accession>A0A8J3ASE3</accession>
<sequence length="239" mass="25850">MKKSFFIAVLVGATVVVTTGCNIFTNGKVKEELISIEKDNAKSLDVKVDLGAGELNVKKGGNEWVEGIAEYSHKPLKPEVTYNLNESKGKVKIEQGKHKLPNMKIGKFKNEWNLTLTDKIPLDLDVNAGASKTDLDLKGLDLSSLDIENGVGELTVDLGGDWKHGFNTKIETGVGKTTIILPSDIGVKIHSDKGIGKANVVDFISKGNGVYVNEAYENGKETLNVDMDMGVGEVSFKLD</sequence>
<dbReference type="EMBL" id="BMHB01000001">
    <property type="protein sequence ID" value="GGI15333.1"/>
    <property type="molecule type" value="Genomic_DNA"/>
</dbReference>
<dbReference type="RefSeq" id="WP_087999805.1">
    <property type="nucleotide sequence ID" value="NZ_BMHB01000001.1"/>
</dbReference>
<organism evidence="3 4">
    <name type="scientific">Gottfriedia solisilvae</name>
    <dbReference type="NCBI Taxonomy" id="1516104"/>
    <lineage>
        <taxon>Bacteria</taxon>
        <taxon>Bacillati</taxon>
        <taxon>Bacillota</taxon>
        <taxon>Bacilli</taxon>
        <taxon>Bacillales</taxon>
        <taxon>Bacillaceae</taxon>
        <taxon>Gottfriedia</taxon>
    </lineage>
</organism>
<dbReference type="InterPro" id="IPR031346">
    <property type="entry name" value="DUF2154_N"/>
</dbReference>
<reference evidence="4" key="1">
    <citation type="journal article" date="2019" name="Int. J. Syst. Evol. Microbiol.">
        <title>The Global Catalogue of Microorganisms (GCM) 10K type strain sequencing project: providing services to taxonomists for standard genome sequencing and annotation.</title>
        <authorList>
            <consortium name="The Broad Institute Genomics Platform"/>
            <consortium name="The Broad Institute Genome Sequencing Center for Infectious Disease"/>
            <person name="Wu L."/>
            <person name="Ma J."/>
        </authorList>
    </citation>
    <scope>NUCLEOTIDE SEQUENCE [LARGE SCALE GENOMIC DNA]</scope>
    <source>
        <strain evidence="4">CGMCC 1.14993</strain>
    </source>
</reference>
<comment type="caution">
    <text evidence="3">The sequence shown here is derived from an EMBL/GenBank/DDBJ whole genome shotgun (WGS) entry which is preliminary data.</text>
</comment>
<evidence type="ECO:0000313" key="4">
    <source>
        <dbReference type="Proteomes" id="UP000626244"/>
    </source>
</evidence>
<proteinExistence type="predicted"/>
<evidence type="ECO:0000259" key="1">
    <source>
        <dbReference type="Pfam" id="PF09922"/>
    </source>
</evidence>
<dbReference type="PROSITE" id="PS51257">
    <property type="entry name" value="PROKAR_LIPOPROTEIN"/>
    <property type="match status" value="1"/>
</dbReference>
<evidence type="ECO:0000259" key="2">
    <source>
        <dbReference type="Pfam" id="PF17115"/>
    </source>
</evidence>
<name>A0A8J3ASE3_9BACI</name>
<keyword evidence="4" id="KW-1185">Reference proteome</keyword>
<dbReference type="OrthoDB" id="2964960at2"/>
<dbReference type="AlphaFoldDB" id="A0A8J3ASE3"/>
<protein>
    <recommendedName>
        <fullName evidence="5">DUF2154 domain-containing protein</fullName>
    </recommendedName>
</protein>
<evidence type="ECO:0000313" key="3">
    <source>
        <dbReference type="EMBL" id="GGI15333.1"/>
    </source>
</evidence>
<dbReference type="Pfam" id="PF17115">
    <property type="entry name" value="Toast_rack_N"/>
    <property type="match status" value="1"/>
</dbReference>
<dbReference type="Pfam" id="PF09922">
    <property type="entry name" value="LiaF-like_C"/>
    <property type="match status" value="1"/>
</dbReference>
<dbReference type="InterPro" id="IPR024425">
    <property type="entry name" value="LiaF-like_C"/>
</dbReference>